<feature type="region of interest" description="Disordered" evidence="1">
    <location>
        <begin position="1"/>
        <end position="24"/>
    </location>
</feature>
<feature type="non-terminal residue" evidence="2">
    <location>
        <position position="1"/>
    </location>
</feature>
<evidence type="ECO:0000313" key="2">
    <source>
        <dbReference type="EMBL" id="CAA9434218.1"/>
    </source>
</evidence>
<feature type="compositionally biased region" description="Basic and acidic residues" evidence="1">
    <location>
        <begin position="1"/>
        <end position="10"/>
    </location>
</feature>
<dbReference type="EMBL" id="CADCUV010000168">
    <property type="protein sequence ID" value="CAA9434218.1"/>
    <property type="molecule type" value="Genomic_DNA"/>
</dbReference>
<name>A0A6J4QD28_9ACTN</name>
<sequence>RLRETQEPARHGRRGVRRRRRRGPLRIRERGARRVGVGPCDLADQATRHLLRGVLRPDRALDERTTDEPLATAVGAGSHARVLRAGACGIGVPRGPLSGRRGADAALAGRL</sequence>
<feature type="compositionally biased region" description="Basic residues" evidence="1">
    <location>
        <begin position="11"/>
        <end position="24"/>
    </location>
</feature>
<protein>
    <submittedName>
        <fullName evidence="2">Uncharacterized protein</fullName>
    </submittedName>
</protein>
<gene>
    <name evidence="2" type="ORF">AVDCRST_MAG22-3519</name>
</gene>
<evidence type="ECO:0000256" key="1">
    <source>
        <dbReference type="SAM" id="MobiDB-lite"/>
    </source>
</evidence>
<dbReference type="AlphaFoldDB" id="A0A6J4QD28"/>
<feature type="non-terminal residue" evidence="2">
    <location>
        <position position="111"/>
    </location>
</feature>
<reference evidence="2" key="1">
    <citation type="submission" date="2020-02" db="EMBL/GenBank/DDBJ databases">
        <authorList>
            <person name="Meier V. D."/>
        </authorList>
    </citation>
    <scope>NUCLEOTIDE SEQUENCE</scope>
    <source>
        <strain evidence="2">AVDCRST_MAG22</strain>
    </source>
</reference>
<proteinExistence type="predicted"/>
<accession>A0A6J4QD28</accession>
<organism evidence="2">
    <name type="scientific">uncultured Rubrobacteraceae bacterium</name>
    <dbReference type="NCBI Taxonomy" id="349277"/>
    <lineage>
        <taxon>Bacteria</taxon>
        <taxon>Bacillati</taxon>
        <taxon>Actinomycetota</taxon>
        <taxon>Rubrobacteria</taxon>
        <taxon>Rubrobacterales</taxon>
        <taxon>Rubrobacteraceae</taxon>
        <taxon>environmental samples</taxon>
    </lineage>
</organism>